<feature type="domain" description="HTH arsR-type" evidence="1">
    <location>
        <begin position="1"/>
        <end position="92"/>
    </location>
</feature>
<dbReference type="Gene3D" id="1.10.10.10">
    <property type="entry name" value="Winged helix-like DNA-binding domain superfamily/Winged helix DNA-binding domain"/>
    <property type="match status" value="1"/>
</dbReference>
<protein>
    <recommendedName>
        <fullName evidence="1">HTH arsR-type domain-containing protein</fullName>
    </recommendedName>
</protein>
<dbReference type="EMBL" id="FOOI01000014">
    <property type="protein sequence ID" value="SFH26170.1"/>
    <property type="molecule type" value="Genomic_DNA"/>
</dbReference>
<dbReference type="PROSITE" id="PS50987">
    <property type="entry name" value="HTH_ARSR_2"/>
    <property type="match status" value="1"/>
</dbReference>
<evidence type="ECO:0000259" key="1">
    <source>
        <dbReference type="PROSITE" id="PS50987"/>
    </source>
</evidence>
<dbReference type="InterPro" id="IPR001845">
    <property type="entry name" value="HTH_ArsR_DNA-bd_dom"/>
</dbReference>
<dbReference type="InterPro" id="IPR036388">
    <property type="entry name" value="WH-like_DNA-bd_sf"/>
</dbReference>
<proteinExistence type="predicted"/>
<dbReference type="GO" id="GO:0003700">
    <property type="term" value="F:DNA-binding transcription factor activity"/>
    <property type="evidence" value="ECO:0007669"/>
    <property type="project" value="InterPro"/>
</dbReference>
<dbReference type="OrthoDB" id="3526885at2"/>
<name>A0A1I2YKV6_9ACTN</name>
<evidence type="ECO:0000313" key="2">
    <source>
        <dbReference type="EMBL" id="SFH26170.1"/>
    </source>
</evidence>
<dbReference type="SUPFAM" id="SSF46785">
    <property type="entry name" value="Winged helix' DNA-binding domain"/>
    <property type="match status" value="1"/>
</dbReference>
<gene>
    <name evidence="2" type="ORF">SAMN05421678_114150</name>
</gene>
<sequence>MRTSQLLPLLRSQAQGSLLAQLYLHPETEYSLTDLARALRVSVKTIHHEADRLSEAGLIKSRRRGNLRLVSADTGHRLVAPLTDLLVATYGPLPVMSDLLSPIAGVEQAFIYGSWAARHTGEAGPVPADLDVLVVGNADLDELDEAARQARQQLRFEVNVHRVGRAEWESPSDDPFLAHLRSRPLVEVELAR</sequence>
<reference evidence="2 3" key="1">
    <citation type="submission" date="2016-10" db="EMBL/GenBank/DDBJ databases">
        <authorList>
            <person name="de Groot N.N."/>
        </authorList>
    </citation>
    <scope>NUCLEOTIDE SEQUENCE [LARGE SCALE GENOMIC DNA]</scope>
    <source>
        <strain evidence="2 3">CPCC 202808</strain>
    </source>
</reference>
<dbReference type="STRING" id="504797.SAMN05421678_114150"/>
<organism evidence="2 3">
    <name type="scientific">Actinopolymorpha cephalotaxi</name>
    <dbReference type="NCBI Taxonomy" id="504797"/>
    <lineage>
        <taxon>Bacteria</taxon>
        <taxon>Bacillati</taxon>
        <taxon>Actinomycetota</taxon>
        <taxon>Actinomycetes</taxon>
        <taxon>Propionibacteriales</taxon>
        <taxon>Actinopolymorphaceae</taxon>
        <taxon>Actinopolymorpha</taxon>
    </lineage>
</organism>
<dbReference type="AlphaFoldDB" id="A0A1I2YKV6"/>
<evidence type="ECO:0000313" key="3">
    <source>
        <dbReference type="Proteomes" id="UP000199052"/>
    </source>
</evidence>
<dbReference type="CDD" id="cd00090">
    <property type="entry name" value="HTH_ARSR"/>
    <property type="match status" value="1"/>
</dbReference>
<accession>A0A1I2YKV6</accession>
<dbReference type="InterPro" id="IPR011991">
    <property type="entry name" value="ArsR-like_HTH"/>
</dbReference>
<dbReference type="Proteomes" id="UP000199052">
    <property type="component" value="Unassembled WGS sequence"/>
</dbReference>
<dbReference type="InterPro" id="IPR036390">
    <property type="entry name" value="WH_DNA-bd_sf"/>
</dbReference>